<accession>A0ABX7MR69</accession>
<evidence type="ECO:0000256" key="4">
    <source>
        <dbReference type="ARBA" id="ARBA00022806"/>
    </source>
</evidence>
<dbReference type="PANTHER" id="PTHR43788:SF8">
    <property type="entry name" value="DNA-BINDING PROTEIN SMUBP-2"/>
    <property type="match status" value="1"/>
</dbReference>
<feature type="domain" description="DNA2/NAM7 helicase helicase" evidence="7">
    <location>
        <begin position="179"/>
        <end position="526"/>
    </location>
</feature>
<dbReference type="SUPFAM" id="SSF52540">
    <property type="entry name" value="P-loop containing nucleoside triphosphate hydrolases"/>
    <property type="match status" value="1"/>
</dbReference>
<dbReference type="InterPro" id="IPR041677">
    <property type="entry name" value="DNA2/NAM7_AAA_11"/>
</dbReference>
<dbReference type="Pfam" id="PF13086">
    <property type="entry name" value="AAA_11"/>
    <property type="match status" value="1"/>
</dbReference>
<gene>
    <name evidence="9" type="ORF">LPB19_16910</name>
</gene>
<dbReference type="Gene3D" id="3.40.50.300">
    <property type="entry name" value="P-loop containing nucleotide triphosphate hydrolases"/>
    <property type="match status" value="2"/>
</dbReference>
<protein>
    <submittedName>
        <fullName evidence="9">DUF2726 domain-containing protein</fullName>
    </submittedName>
</protein>
<evidence type="ECO:0000256" key="1">
    <source>
        <dbReference type="ARBA" id="ARBA00007913"/>
    </source>
</evidence>
<dbReference type="InterPro" id="IPR024402">
    <property type="entry name" value="DUF2726"/>
</dbReference>
<organism evidence="9 10">
    <name type="scientific">Marinobacter salinisoli</name>
    <dbReference type="NCBI Taxonomy" id="2769486"/>
    <lineage>
        <taxon>Bacteria</taxon>
        <taxon>Pseudomonadati</taxon>
        <taxon>Pseudomonadota</taxon>
        <taxon>Gammaproteobacteria</taxon>
        <taxon>Pseudomonadales</taxon>
        <taxon>Marinobacteraceae</taxon>
        <taxon>Marinobacter</taxon>
    </lineage>
</organism>
<keyword evidence="3" id="KW-0378">Hydrolase</keyword>
<evidence type="ECO:0000256" key="3">
    <source>
        <dbReference type="ARBA" id="ARBA00022801"/>
    </source>
</evidence>
<feature type="domain" description="DNA2/NAM7 helicase-like C-terminal" evidence="8">
    <location>
        <begin position="548"/>
        <end position="716"/>
    </location>
</feature>
<dbReference type="PANTHER" id="PTHR43788">
    <property type="entry name" value="DNA2/NAM7 HELICASE FAMILY MEMBER"/>
    <property type="match status" value="1"/>
</dbReference>
<dbReference type="RefSeq" id="WP_206644044.1">
    <property type="nucleotide sequence ID" value="NZ_CP071247.1"/>
</dbReference>
<reference evidence="9 10" key="1">
    <citation type="submission" date="2021-03" db="EMBL/GenBank/DDBJ databases">
        <title>Genome sequencing of Marinobacter sp. LPB0319.</title>
        <authorList>
            <person name="Kim J."/>
        </authorList>
    </citation>
    <scope>NUCLEOTIDE SEQUENCE [LARGE SCALE GENOMIC DNA]</scope>
    <source>
        <strain evidence="9 10">LPB0319</strain>
    </source>
</reference>
<dbReference type="InterPro" id="IPR041679">
    <property type="entry name" value="DNA2/NAM7-like_C"/>
</dbReference>
<dbReference type="InterPro" id="IPR050534">
    <property type="entry name" value="Coronavir_polyprotein_1ab"/>
</dbReference>
<keyword evidence="10" id="KW-1185">Reference proteome</keyword>
<comment type="similarity">
    <text evidence="1">Belongs to the DNA2/NAM7 helicase family.</text>
</comment>
<dbReference type="CDD" id="cd18808">
    <property type="entry name" value="SF1_C_Upf1"/>
    <property type="match status" value="1"/>
</dbReference>
<evidence type="ECO:0000259" key="7">
    <source>
        <dbReference type="Pfam" id="PF13086"/>
    </source>
</evidence>
<dbReference type="Proteomes" id="UP000663555">
    <property type="component" value="Chromosome"/>
</dbReference>
<dbReference type="EMBL" id="CP071247">
    <property type="protein sequence ID" value="QSP94825.1"/>
    <property type="molecule type" value="Genomic_DNA"/>
</dbReference>
<keyword evidence="5" id="KW-0067">ATP-binding</keyword>
<dbReference type="CDD" id="cd17934">
    <property type="entry name" value="DEXXQc_Upf1-like"/>
    <property type="match status" value="1"/>
</dbReference>
<dbReference type="InterPro" id="IPR027417">
    <property type="entry name" value="P-loop_NTPase"/>
</dbReference>
<evidence type="ECO:0000259" key="6">
    <source>
        <dbReference type="Pfam" id="PF10881"/>
    </source>
</evidence>
<dbReference type="Pfam" id="PF13087">
    <property type="entry name" value="AAA_12"/>
    <property type="match status" value="1"/>
</dbReference>
<evidence type="ECO:0000313" key="10">
    <source>
        <dbReference type="Proteomes" id="UP000663555"/>
    </source>
</evidence>
<dbReference type="Pfam" id="PF10881">
    <property type="entry name" value="DUF2726"/>
    <property type="match status" value="1"/>
</dbReference>
<evidence type="ECO:0000256" key="2">
    <source>
        <dbReference type="ARBA" id="ARBA00022741"/>
    </source>
</evidence>
<feature type="domain" description="DUF2726" evidence="6">
    <location>
        <begin position="817"/>
        <end position="896"/>
    </location>
</feature>
<evidence type="ECO:0000256" key="5">
    <source>
        <dbReference type="ARBA" id="ARBA00022840"/>
    </source>
</evidence>
<sequence>MVTIHVNGQDKTGQISDWRIRDSRRGLELTCFFPSGKSYTRPLNECEITPTEVMEDVLLVKKEGSAFSPVDKAVIYGNKQALVQYSSGAKSYVMDMDNIRLVKKTDFKDGGIFPYFLSVAEGRLARAKASPREDAAIPENLLRQLNSLPPNPEVVLDAYCTGASRPREKAENLIFPFGLNESQLEAVEGVFSSQVSVIEGPPGTGKTQTILNILANIVLRDETVAILSNNNTAVENVYEKLEQERLDFLVARLGNSKNREEFFASLPCVPSAEYPPAPPLEDIEARIEHLKAFLHARNTVGKLQAEVDELKIERQHLLQWRHENRQSGPLSPGTAPLEKYRLSTQKITDLMAYLTMLDDKPITLKNRLELWLNFRIFRAKPFRSPPQRDLVIHSLQLRYYDQALEEKEAELASCEEILEKGDFESLLKSTTTSSMAYLKDRLQAKPWSHEAFTSRGYRDRIDEFLKRFPIIGSSTHSIINSLKPGTVLDYAIIDEASQQDIVPGILALGCARNLVIVGDRKQLPPIFAKVGPPAPDRRYDCEKHSLLDSCLQVFGDTIPVTLLKEHYRCHPRIIQFCNQQFYDNQLIPMTRDSGEKALQLIVTARGNHTRRFKNQRELDSLLHVLEQGGSNQWDESSKRGFIAPYNAQVALSNSHLPASFVKDTTHKFQGRECDEIVFSTVLDKKASNQRNLAFVDDPHLINVAVSRARKRFTLVTGKDVFVSSSGPVAALIRYIEYYANETDQIHRSPVVSAFDLLYREYDQSLEKLRSRLRSGDSQFQSEQIVSAILRDRLSHRSNQAIIFHTQIALNQLVSFDNERLTDGERGFMMGRSRCDFVLYFKVGKKPLAVIEVDGGDHDKPQQMKWDALKDSILDKGGLPLLRLKTVESNIEQKVEKFLLAVASSGTQPGPAEGYNGVL</sequence>
<name>A0ABX7MR69_9GAMM</name>
<evidence type="ECO:0000313" key="9">
    <source>
        <dbReference type="EMBL" id="QSP94825.1"/>
    </source>
</evidence>
<dbReference type="InterPro" id="IPR047187">
    <property type="entry name" value="SF1_C_Upf1"/>
</dbReference>
<keyword evidence="4" id="KW-0347">Helicase</keyword>
<proteinExistence type="inferred from homology"/>
<keyword evidence="2" id="KW-0547">Nucleotide-binding</keyword>
<evidence type="ECO:0000259" key="8">
    <source>
        <dbReference type="Pfam" id="PF13087"/>
    </source>
</evidence>